<organism evidence="1 2">
    <name type="scientific">Sphingobacterium wenxiniae</name>
    <dbReference type="NCBI Taxonomy" id="683125"/>
    <lineage>
        <taxon>Bacteria</taxon>
        <taxon>Pseudomonadati</taxon>
        <taxon>Bacteroidota</taxon>
        <taxon>Sphingobacteriia</taxon>
        <taxon>Sphingobacteriales</taxon>
        <taxon>Sphingobacteriaceae</taxon>
        <taxon>Sphingobacterium</taxon>
    </lineage>
</organism>
<dbReference type="EMBL" id="FOZZ01000013">
    <property type="protein sequence ID" value="SFT11976.1"/>
    <property type="molecule type" value="Genomic_DNA"/>
</dbReference>
<dbReference type="SUPFAM" id="SSF49265">
    <property type="entry name" value="Fibronectin type III"/>
    <property type="match status" value="1"/>
</dbReference>
<protein>
    <recommendedName>
        <fullName evidence="3">Fibronectin type-III domain-containing protein</fullName>
    </recommendedName>
</protein>
<dbReference type="RefSeq" id="WP_093367181.1">
    <property type="nucleotide sequence ID" value="NZ_FOZZ01000013.1"/>
</dbReference>
<name>A0A1I6VE40_9SPHI</name>
<dbReference type="OrthoDB" id="658146at2"/>
<gene>
    <name evidence="1" type="ORF">SAMN05660206_11329</name>
</gene>
<dbReference type="Proteomes" id="UP000198785">
    <property type="component" value="Unassembled WGS sequence"/>
</dbReference>
<keyword evidence="2" id="KW-1185">Reference proteome</keyword>
<evidence type="ECO:0008006" key="3">
    <source>
        <dbReference type="Google" id="ProtNLM"/>
    </source>
</evidence>
<evidence type="ECO:0000313" key="1">
    <source>
        <dbReference type="EMBL" id="SFT11976.1"/>
    </source>
</evidence>
<sequence length="209" mass="23557">MKYIRAKAGFIRYTDEKLLVRAAHIIKCMQSSTVFTQPRPVLCEIEKAYAEYSDLVIAAVGGSRIIKAQRRESMKVLCVLLQELVNYVNEVSDGNLPKLYSSGFPVLAKKRKGTAPDVPANPFVCDGRVSGEVAFGFQPVGRDMIYEYCFATQVDQQYEPIWGEIEMRTKSFKAYKSGFLPGKYIFFKVRATNGHGSSAWTTPIKFLVR</sequence>
<dbReference type="InterPro" id="IPR036116">
    <property type="entry name" value="FN3_sf"/>
</dbReference>
<reference evidence="1 2" key="1">
    <citation type="submission" date="2016-10" db="EMBL/GenBank/DDBJ databases">
        <authorList>
            <person name="de Groot N.N."/>
        </authorList>
    </citation>
    <scope>NUCLEOTIDE SEQUENCE [LARGE SCALE GENOMIC DNA]</scope>
    <source>
        <strain evidence="1 2">DSM 22789</strain>
    </source>
</reference>
<dbReference type="AlphaFoldDB" id="A0A1I6VE40"/>
<evidence type="ECO:0000313" key="2">
    <source>
        <dbReference type="Proteomes" id="UP000198785"/>
    </source>
</evidence>
<accession>A0A1I6VE40</accession>
<proteinExistence type="predicted"/>